<dbReference type="Gene3D" id="3.30.450.330">
    <property type="match status" value="1"/>
</dbReference>
<dbReference type="InterPro" id="IPR001460">
    <property type="entry name" value="PCN-bd_Tpept"/>
</dbReference>
<dbReference type="Pfam" id="PF03717">
    <property type="entry name" value="PBP_dimer"/>
    <property type="match status" value="1"/>
</dbReference>
<dbReference type="SUPFAM" id="SSF56601">
    <property type="entry name" value="beta-lactamase/transpeptidase-like"/>
    <property type="match status" value="1"/>
</dbReference>
<dbReference type="Proteomes" id="UP000177208">
    <property type="component" value="Unassembled WGS sequence"/>
</dbReference>
<gene>
    <name evidence="6" type="ORF">A2774_03965</name>
</gene>
<keyword evidence="3" id="KW-0812">Transmembrane</keyword>
<dbReference type="GO" id="GO:0071555">
    <property type="term" value="P:cell wall organization"/>
    <property type="evidence" value="ECO:0007669"/>
    <property type="project" value="TreeGrafter"/>
</dbReference>
<keyword evidence="2 3" id="KW-0472">Membrane</keyword>
<dbReference type="Gene3D" id="3.40.710.10">
    <property type="entry name" value="DD-peptidase/beta-lactamase superfamily"/>
    <property type="match status" value="1"/>
</dbReference>
<comment type="subcellular location">
    <subcellularLocation>
        <location evidence="1">Membrane</location>
    </subcellularLocation>
</comment>
<dbReference type="GO" id="GO:0008658">
    <property type="term" value="F:penicillin binding"/>
    <property type="evidence" value="ECO:0007669"/>
    <property type="project" value="InterPro"/>
</dbReference>
<evidence type="ECO:0000256" key="3">
    <source>
        <dbReference type="SAM" id="Phobius"/>
    </source>
</evidence>
<dbReference type="GO" id="GO:0005886">
    <property type="term" value="C:plasma membrane"/>
    <property type="evidence" value="ECO:0007669"/>
    <property type="project" value="TreeGrafter"/>
</dbReference>
<dbReference type="PANTHER" id="PTHR30627">
    <property type="entry name" value="PEPTIDOGLYCAN D,D-TRANSPEPTIDASE"/>
    <property type="match status" value="1"/>
</dbReference>
<feature type="domain" description="Penicillin-binding protein dimerisation" evidence="5">
    <location>
        <begin position="43"/>
        <end position="189"/>
    </location>
</feature>
<dbReference type="InterPro" id="IPR050515">
    <property type="entry name" value="Beta-lactam/transpept"/>
</dbReference>
<dbReference type="EMBL" id="MFZG01000009">
    <property type="protein sequence ID" value="OGK17328.1"/>
    <property type="molecule type" value="Genomic_DNA"/>
</dbReference>
<proteinExistence type="predicted"/>
<evidence type="ECO:0000259" key="4">
    <source>
        <dbReference type="Pfam" id="PF00905"/>
    </source>
</evidence>
<evidence type="ECO:0000256" key="1">
    <source>
        <dbReference type="ARBA" id="ARBA00004370"/>
    </source>
</evidence>
<keyword evidence="3" id="KW-1133">Transmembrane helix</keyword>
<reference evidence="6 7" key="1">
    <citation type="journal article" date="2016" name="Nat. Commun.">
        <title>Thousands of microbial genomes shed light on interconnected biogeochemical processes in an aquifer system.</title>
        <authorList>
            <person name="Anantharaman K."/>
            <person name="Brown C.T."/>
            <person name="Hug L.A."/>
            <person name="Sharon I."/>
            <person name="Castelle C.J."/>
            <person name="Probst A.J."/>
            <person name="Thomas B.C."/>
            <person name="Singh A."/>
            <person name="Wilkins M.J."/>
            <person name="Karaoz U."/>
            <person name="Brodie E.L."/>
            <person name="Williams K.H."/>
            <person name="Hubbard S.S."/>
            <person name="Banfield J.F."/>
        </authorList>
    </citation>
    <scope>NUCLEOTIDE SEQUENCE [LARGE SCALE GENOMIC DNA]</scope>
</reference>
<sequence length="551" mass="62053">MTKTRIFLLIFFTLYLAVIVKLFFIQILNPRGSDTAYLTTRKIYPERGKIFDRNGLPLVVNKTSFLLYAEPKKIPDHEYFINKIDSVLHIGESTLEAKLDKTKDWVSLKTNLSEDIKEKILDLKLPGVGFTDGFQRYYPESSLSAHLLGFVGKNTRGEDLGYFGIEGYYNKDLVGLPGILKSDRDLLGKPILMGTQQKLNPENGRDLYLTIDKSIQEIAKSKLREGLEIYDAKEGCIIIANPQTLEVLALVCLPDFDQERYFTFSEEFFKDPAISNLYEPGSTFKPLIMAAALEEKSIKADDFYNEKGPVKIGEYTIKTWNDKYEGRISMSRIIEKSSNVGMVHIGQKLGNIKLYTYLKKFGFDQITGIDLQGEVTDKLRPRSNWYPIDYATVSFGQGIAITPVQMVMAFSSLINGGKLLKPYIVQQINSPGEEKFIKSEMLGTPISEKTSDYIKKMLLSAVENGELKWAKPKGYKIGGKTGTAQIPIKGHYDPSKTVASFIGFAPVDNPKFLALVILREPQSSPWGSETAAPLFFEIAKELLVYYNIAPD</sequence>
<organism evidence="6 7">
    <name type="scientific">Candidatus Roizmanbacteria bacterium RIFCSPHIGHO2_01_FULL_39_12c</name>
    <dbReference type="NCBI Taxonomy" id="1802031"/>
    <lineage>
        <taxon>Bacteria</taxon>
        <taxon>Candidatus Roizmaniibacteriota</taxon>
    </lineage>
</organism>
<dbReference type="InterPro" id="IPR012338">
    <property type="entry name" value="Beta-lactam/transpept-like"/>
</dbReference>
<dbReference type="SUPFAM" id="SSF56519">
    <property type="entry name" value="Penicillin binding protein dimerisation domain"/>
    <property type="match status" value="1"/>
</dbReference>
<evidence type="ECO:0000259" key="5">
    <source>
        <dbReference type="Pfam" id="PF03717"/>
    </source>
</evidence>
<comment type="caution">
    <text evidence="6">The sequence shown here is derived from an EMBL/GenBank/DDBJ whole genome shotgun (WGS) entry which is preliminary data.</text>
</comment>
<dbReference type="InterPro" id="IPR036138">
    <property type="entry name" value="PBP_dimer_sf"/>
</dbReference>
<dbReference type="Gene3D" id="3.90.1310.10">
    <property type="entry name" value="Penicillin-binding protein 2a (Domain 2)"/>
    <property type="match status" value="1"/>
</dbReference>
<dbReference type="PANTHER" id="PTHR30627:SF1">
    <property type="entry name" value="PEPTIDOGLYCAN D,D-TRANSPEPTIDASE FTSI"/>
    <property type="match status" value="1"/>
</dbReference>
<dbReference type="AlphaFoldDB" id="A0A1F7GEJ7"/>
<feature type="transmembrane region" description="Helical" evidence="3">
    <location>
        <begin position="7"/>
        <end position="28"/>
    </location>
</feature>
<protein>
    <recommendedName>
        <fullName evidence="8">Penicillin-binding protein transpeptidase domain-containing protein</fullName>
    </recommendedName>
</protein>
<dbReference type="InterPro" id="IPR005311">
    <property type="entry name" value="PBP_dimer"/>
</dbReference>
<name>A0A1F7GEJ7_9BACT</name>
<feature type="domain" description="Penicillin-binding protein transpeptidase" evidence="4">
    <location>
        <begin position="235"/>
        <end position="538"/>
    </location>
</feature>
<evidence type="ECO:0000256" key="2">
    <source>
        <dbReference type="ARBA" id="ARBA00023136"/>
    </source>
</evidence>
<evidence type="ECO:0000313" key="6">
    <source>
        <dbReference type="EMBL" id="OGK17328.1"/>
    </source>
</evidence>
<accession>A0A1F7GEJ7</accession>
<dbReference type="Pfam" id="PF00905">
    <property type="entry name" value="Transpeptidase"/>
    <property type="match status" value="1"/>
</dbReference>
<evidence type="ECO:0000313" key="7">
    <source>
        <dbReference type="Proteomes" id="UP000177208"/>
    </source>
</evidence>
<evidence type="ECO:0008006" key="8">
    <source>
        <dbReference type="Google" id="ProtNLM"/>
    </source>
</evidence>